<feature type="region of interest" description="Disordered" evidence="1">
    <location>
        <begin position="1"/>
        <end position="25"/>
    </location>
</feature>
<feature type="compositionally biased region" description="Polar residues" evidence="1">
    <location>
        <begin position="1"/>
        <end position="13"/>
    </location>
</feature>
<protein>
    <submittedName>
        <fullName evidence="2">Uncharacterized protein</fullName>
    </submittedName>
</protein>
<sequence>MKNKTSSRSSKSMQPPPSMVVQTRTSQHTAGMLLWLLDMCIGLDLHLCRRHGGEPPVLDSRGPSNSLPSSSVCLADIRANGFRLQRYV</sequence>
<evidence type="ECO:0000256" key="1">
    <source>
        <dbReference type="SAM" id="MobiDB-lite"/>
    </source>
</evidence>
<dbReference type="Proteomes" id="UP000799436">
    <property type="component" value="Unassembled WGS sequence"/>
</dbReference>
<dbReference type="EMBL" id="ML995820">
    <property type="protein sequence ID" value="KAF2771341.1"/>
    <property type="molecule type" value="Genomic_DNA"/>
</dbReference>
<evidence type="ECO:0000313" key="3">
    <source>
        <dbReference type="Proteomes" id="UP000799436"/>
    </source>
</evidence>
<dbReference type="AlphaFoldDB" id="A0A6G1LEH3"/>
<organism evidence="2 3">
    <name type="scientific">Teratosphaeria nubilosa</name>
    <dbReference type="NCBI Taxonomy" id="161662"/>
    <lineage>
        <taxon>Eukaryota</taxon>
        <taxon>Fungi</taxon>
        <taxon>Dikarya</taxon>
        <taxon>Ascomycota</taxon>
        <taxon>Pezizomycotina</taxon>
        <taxon>Dothideomycetes</taxon>
        <taxon>Dothideomycetidae</taxon>
        <taxon>Mycosphaerellales</taxon>
        <taxon>Teratosphaeriaceae</taxon>
        <taxon>Teratosphaeria</taxon>
    </lineage>
</organism>
<name>A0A6G1LEH3_9PEZI</name>
<reference evidence="2" key="1">
    <citation type="journal article" date="2020" name="Stud. Mycol.">
        <title>101 Dothideomycetes genomes: a test case for predicting lifestyles and emergence of pathogens.</title>
        <authorList>
            <person name="Haridas S."/>
            <person name="Albert R."/>
            <person name="Binder M."/>
            <person name="Bloem J."/>
            <person name="Labutti K."/>
            <person name="Salamov A."/>
            <person name="Andreopoulos B."/>
            <person name="Baker S."/>
            <person name="Barry K."/>
            <person name="Bills G."/>
            <person name="Bluhm B."/>
            <person name="Cannon C."/>
            <person name="Castanera R."/>
            <person name="Culley D."/>
            <person name="Daum C."/>
            <person name="Ezra D."/>
            <person name="Gonzalez J."/>
            <person name="Henrissat B."/>
            <person name="Kuo A."/>
            <person name="Liang C."/>
            <person name="Lipzen A."/>
            <person name="Lutzoni F."/>
            <person name="Magnuson J."/>
            <person name="Mondo S."/>
            <person name="Nolan M."/>
            <person name="Ohm R."/>
            <person name="Pangilinan J."/>
            <person name="Park H.-J."/>
            <person name="Ramirez L."/>
            <person name="Alfaro M."/>
            <person name="Sun H."/>
            <person name="Tritt A."/>
            <person name="Yoshinaga Y."/>
            <person name="Zwiers L.-H."/>
            <person name="Turgeon B."/>
            <person name="Goodwin S."/>
            <person name="Spatafora J."/>
            <person name="Crous P."/>
            <person name="Grigoriev I."/>
        </authorList>
    </citation>
    <scope>NUCLEOTIDE SEQUENCE</scope>
    <source>
        <strain evidence="2">CBS 116005</strain>
    </source>
</reference>
<evidence type="ECO:0000313" key="2">
    <source>
        <dbReference type="EMBL" id="KAF2771341.1"/>
    </source>
</evidence>
<keyword evidence="3" id="KW-1185">Reference proteome</keyword>
<gene>
    <name evidence="2" type="ORF">EJ03DRAFT_39106</name>
</gene>
<proteinExistence type="predicted"/>
<accession>A0A6G1LEH3</accession>